<evidence type="ECO:0000313" key="1">
    <source>
        <dbReference type="EMBL" id="SAL68162.1"/>
    </source>
</evidence>
<gene>
    <name evidence="1" type="ORF">AWB65_06667</name>
</gene>
<sequence>MYQTSTFDYMGSAIVPVVVEDQSGFRSMATATDRNGDEYRTGALGWFSSEGRARQFAIEYAQSEIRRRCMASLLSEK</sequence>
<dbReference type="EMBL" id="FCNW02000103">
    <property type="protein sequence ID" value="SAL68162.1"/>
    <property type="molecule type" value="Genomic_DNA"/>
</dbReference>
<keyword evidence="2" id="KW-1185">Reference proteome</keyword>
<protein>
    <submittedName>
        <fullName evidence="1">Uncharacterized protein</fullName>
    </submittedName>
</protein>
<reference evidence="1" key="1">
    <citation type="submission" date="2016-01" db="EMBL/GenBank/DDBJ databases">
        <authorList>
            <person name="Peeters C."/>
        </authorList>
    </citation>
    <scope>NUCLEOTIDE SEQUENCE [LARGE SCALE GENOMIC DNA]</scope>
    <source>
        <strain evidence="1">LMG 22934</strain>
    </source>
</reference>
<dbReference type="OrthoDB" id="9134530at2"/>
<name>A0A158JH18_9BURK</name>
<dbReference type="Proteomes" id="UP000054977">
    <property type="component" value="Unassembled WGS sequence"/>
</dbReference>
<organism evidence="1 2">
    <name type="scientific">Caballeronia humi</name>
    <dbReference type="NCBI Taxonomy" id="326474"/>
    <lineage>
        <taxon>Bacteria</taxon>
        <taxon>Pseudomonadati</taxon>
        <taxon>Pseudomonadota</taxon>
        <taxon>Betaproteobacteria</taxon>
        <taxon>Burkholderiales</taxon>
        <taxon>Burkholderiaceae</taxon>
        <taxon>Caballeronia</taxon>
    </lineage>
</organism>
<evidence type="ECO:0000313" key="2">
    <source>
        <dbReference type="Proteomes" id="UP000054977"/>
    </source>
</evidence>
<proteinExistence type="predicted"/>
<comment type="caution">
    <text evidence="1">The sequence shown here is derived from an EMBL/GenBank/DDBJ whole genome shotgun (WGS) entry which is preliminary data.</text>
</comment>
<dbReference type="AlphaFoldDB" id="A0A158JH18"/>
<accession>A0A158JH18</accession>
<dbReference type="RefSeq" id="WP_087671098.1">
    <property type="nucleotide sequence ID" value="NZ_FCNW02000103.1"/>
</dbReference>